<dbReference type="Proteomes" id="UP001606134">
    <property type="component" value="Unassembled WGS sequence"/>
</dbReference>
<organism evidence="1 2">
    <name type="scientific">Pelomonas candidula</name>
    <dbReference type="NCBI Taxonomy" id="3299025"/>
    <lineage>
        <taxon>Bacteria</taxon>
        <taxon>Pseudomonadati</taxon>
        <taxon>Pseudomonadota</taxon>
        <taxon>Betaproteobacteria</taxon>
        <taxon>Burkholderiales</taxon>
        <taxon>Sphaerotilaceae</taxon>
        <taxon>Roseateles</taxon>
    </lineage>
</organism>
<evidence type="ECO:0008006" key="3">
    <source>
        <dbReference type="Google" id="ProtNLM"/>
    </source>
</evidence>
<evidence type="ECO:0000313" key="2">
    <source>
        <dbReference type="Proteomes" id="UP001606134"/>
    </source>
</evidence>
<dbReference type="RefSeq" id="WP_394406182.1">
    <property type="nucleotide sequence ID" value="NZ_JBIGIC010000001.1"/>
</dbReference>
<evidence type="ECO:0000313" key="1">
    <source>
        <dbReference type="EMBL" id="MFG6485508.1"/>
    </source>
</evidence>
<protein>
    <recommendedName>
        <fullName evidence="3">6-phosphogluconate dehydrogenase</fullName>
    </recommendedName>
</protein>
<dbReference type="EMBL" id="JBIGIC010000001">
    <property type="protein sequence ID" value="MFG6485508.1"/>
    <property type="molecule type" value="Genomic_DNA"/>
</dbReference>
<comment type="caution">
    <text evidence="1">The sequence shown here is derived from an EMBL/GenBank/DDBJ whole genome shotgun (WGS) entry which is preliminary data.</text>
</comment>
<proteinExistence type="predicted"/>
<sequence length="143" mass="15613">MRLKIALSIAALLLLVAAWFVFAWHWSYSEGERAGWVQKFSRKGWICKTWEGEQALVSLPGTSTVEKFQFTVHDEATAQAINKVMGRRVNLHYEEKVGLPGSCFGETRYFVTGVTLVDEISLTPGVVVPQPGASASAASAVAP</sequence>
<name>A0ABW7H745_9BURK</name>
<accession>A0ABW7H745</accession>
<gene>
    <name evidence="1" type="ORF">ACG04R_02420</name>
</gene>
<reference evidence="1 2" key="1">
    <citation type="submission" date="2024-08" db="EMBL/GenBank/DDBJ databases">
        <authorList>
            <person name="Lu H."/>
        </authorList>
    </citation>
    <scope>NUCLEOTIDE SEQUENCE [LARGE SCALE GENOMIC DNA]</scope>
    <source>
        <strain evidence="1 2">BYS78W</strain>
    </source>
</reference>
<keyword evidence="2" id="KW-1185">Reference proteome</keyword>